<comment type="caution">
    <text evidence="1">The sequence shown here is derived from an EMBL/GenBank/DDBJ whole genome shotgun (WGS) entry which is preliminary data.</text>
</comment>
<gene>
    <name evidence="1" type="ORF">H2198_010295</name>
</gene>
<evidence type="ECO:0000313" key="1">
    <source>
        <dbReference type="EMBL" id="KAJ9650385.1"/>
    </source>
</evidence>
<evidence type="ECO:0000313" key="2">
    <source>
        <dbReference type="Proteomes" id="UP001172386"/>
    </source>
</evidence>
<dbReference type="Proteomes" id="UP001172386">
    <property type="component" value="Unassembled WGS sequence"/>
</dbReference>
<keyword evidence="2" id="KW-1185">Reference proteome</keyword>
<dbReference type="EMBL" id="JAPDRQ010000346">
    <property type="protein sequence ID" value="KAJ9650385.1"/>
    <property type="molecule type" value="Genomic_DNA"/>
</dbReference>
<organism evidence="1 2">
    <name type="scientific">Neophaeococcomyces mojaviensis</name>
    <dbReference type="NCBI Taxonomy" id="3383035"/>
    <lineage>
        <taxon>Eukaryota</taxon>
        <taxon>Fungi</taxon>
        <taxon>Dikarya</taxon>
        <taxon>Ascomycota</taxon>
        <taxon>Pezizomycotina</taxon>
        <taxon>Eurotiomycetes</taxon>
        <taxon>Chaetothyriomycetidae</taxon>
        <taxon>Chaetothyriales</taxon>
        <taxon>Chaetothyriales incertae sedis</taxon>
        <taxon>Neophaeococcomyces</taxon>
    </lineage>
</organism>
<reference evidence="1" key="1">
    <citation type="submission" date="2022-10" db="EMBL/GenBank/DDBJ databases">
        <title>Culturing micro-colonial fungi from biological soil crusts in the Mojave desert and describing Neophaeococcomyces mojavensis, and introducing the new genera and species Taxawa tesnikishii.</title>
        <authorList>
            <person name="Kurbessoian T."/>
            <person name="Stajich J.E."/>
        </authorList>
    </citation>
    <scope>NUCLEOTIDE SEQUENCE</scope>
    <source>
        <strain evidence="1">JES_112</strain>
    </source>
</reference>
<accession>A0ACC2ZS70</accession>
<sequence>MDLISTPIFALVGPLILGGSILANVVPMLPFILWVGVILGWMVLVVEAVIASPLWAVAHLAPDGDGVVGRGGQGYMLVLSLTLRPALMVLGLICAIAIIVPIGELLNSTFADVFRMSVMQDNASWGGLTTVVVGVCLYAALMVTIITKVFGLIHVIPDNVLRWIGGGVDNMLGQNAQPLAGAAEGQSTALLGAGVAAGAMTNQLGNKLAGAAKEHAARQAREDEHNERQDDAALEGLERSREKAWNAEEKAEGSTSASSQDRAADAQTRHGQAAVNVASRMDEGFGERLAEARQADQGTGGTAAQDALIASEASNGPDAQPYQRALAEAQAAFGKAQQHAQASQTLARNGALTGQGGGAGMSMADKAAAQAQALDSGAGDHYSSRQQAVDAAAAADPSFAQGLDEARAAGNEQAFVSEKAQWAGVREDAMRKRLAEGDQNVKPLRASDAILRRAAQDGVL</sequence>
<protein>
    <submittedName>
        <fullName evidence="1">Uncharacterized protein</fullName>
    </submittedName>
</protein>
<proteinExistence type="predicted"/>
<name>A0ACC2ZS70_9EURO</name>